<evidence type="ECO:0000313" key="2">
    <source>
        <dbReference type="Proteomes" id="UP001500067"/>
    </source>
</evidence>
<comment type="caution">
    <text evidence="1">The sequence shown here is derived from an EMBL/GenBank/DDBJ whole genome shotgun (WGS) entry which is preliminary data.</text>
</comment>
<dbReference type="Proteomes" id="UP001500067">
    <property type="component" value="Unassembled WGS sequence"/>
</dbReference>
<sequence>MAETVLVHHIPGRVEEIYPYFCDMPRFVDMHPVIYRCEPLGGNDHMLYERLRVMGIGISFSYPVSIIEAVPNVRVVMHSPIRRGADLRLVFDMVQNGHGTIVTETITFRGPFFVWPFFIRLLRRMHCKLAENIGCACGR</sequence>
<dbReference type="Gene3D" id="3.30.530.20">
    <property type="match status" value="1"/>
</dbReference>
<gene>
    <name evidence="1" type="ORF">GCM10023093_25590</name>
</gene>
<accession>A0ABP8NMG9</accession>
<evidence type="ECO:0000313" key="1">
    <source>
        <dbReference type="EMBL" id="GAA4468298.1"/>
    </source>
</evidence>
<evidence type="ECO:0008006" key="3">
    <source>
        <dbReference type="Google" id="ProtNLM"/>
    </source>
</evidence>
<dbReference type="InterPro" id="IPR023393">
    <property type="entry name" value="START-like_dom_sf"/>
</dbReference>
<organism evidence="1 2">
    <name type="scientific">Nemorincola caseinilytica</name>
    <dbReference type="NCBI Taxonomy" id="2054315"/>
    <lineage>
        <taxon>Bacteria</taxon>
        <taxon>Pseudomonadati</taxon>
        <taxon>Bacteroidota</taxon>
        <taxon>Chitinophagia</taxon>
        <taxon>Chitinophagales</taxon>
        <taxon>Chitinophagaceae</taxon>
        <taxon>Nemorincola</taxon>
    </lineage>
</organism>
<name>A0ABP8NMG9_9BACT</name>
<dbReference type="RefSeq" id="WP_345083829.1">
    <property type="nucleotide sequence ID" value="NZ_BAABFA010000019.1"/>
</dbReference>
<reference evidence="2" key="1">
    <citation type="journal article" date="2019" name="Int. J. Syst. Evol. Microbiol.">
        <title>The Global Catalogue of Microorganisms (GCM) 10K type strain sequencing project: providing services to taxonomists for standard genome sequencing and annotation.</title>
        <authorList>
            <consortium name="The Broad Institute Genomics Platform"/>
            <consortium name="The Broad Institute Genome Sequencing Center for Infectious Disease"/>
            <person name="Wu L."/>
            <person name="Ma J."/>
        </authorList>
    </citation>
    <scope>NUCLEOTIDE SEQUENCE [LARGE SCALE GENOMIC DNA]</scope>
    <source>
        <strain evidence="2">JCM 32105</strain>
    </source>
</reference>
<protein>
    <recommendedName>
        <fullName evidence="3">SRPBCC family protein</fullName>
    </recommendedName>
</protein>
<proteinExistence type="predicted"/>
<dbReference type="SUPFAM" id="SSF55961">
    <property type="entry name" value="Bet v1-like"/>
    <property type="match status" value="1"/>
</dbReference>
<keyword evidence="2" id="KW-1185">Reference proteome</keyword>
<dbReference type="CDD" id="cd07812">
    <property type="entry name" value="SRPBCC"/>
    <property type="match status" value="1"/>
</dbReference>
<dbReference type="EMBL" id="BAABFA010000019">
    <property type="protein sequence ID" value="GAA4468298.1"/>
    <property type="molecule type" value="Genomic_DNA"/>
</dbReference>